<evidence type="ECO:0000256" key="1">
    <source>
        <dbReference type="SAM" id="Phobius"/>
    </source>
</evidence>
<dbReference type="AlphaFoldDB" id="A0A1N6GT65"/>
<protein>
    <submittedName>
        <fullName evidence="2">Uncharacterized protein</fullName>
    </submittedName>
</protein>
<proteinExistence type="predicted"/>
<dbReference type="OrthoDB" id="9810382at2"/>
<accession>A0A1N6GT65</accession>
<feature type="transmembrane region" description="Helical" evidence="1">
    <location>
        <begin position="195"/>
        <end position="220"/>
    </location>
</feature>
<dbReference type="Proteomes" id="UP000198461">
    <property type="component" value="Unassembled WGS sequence"/>
</dbReference>
<evidence type="ECO:0000313" key="2">
    <source>
        <dbReference type="EMBL" id="SIO10545.1"/>
    </source>
</evidence>
<feature type="transmembrane region" description="Helical" evidence="1">
    <location>
        <begin position="26"/>
        <end position="57"/>
    </location>
</feature>
<feature type="transmembrane region" description="Helical" evidence="1">
    <location>
        <begin position="386"/>
        <end position="404"/>
    </location>
</feature>
<feature type="transmembrane region" description="Helical" evidence="1">
    <location>
        <begin position="302"/>
        <end position="324"/>
    </location>
</feature>
<dbReference type="EMBL" id="FSRE01000003">
    <property type="protein sequence ID" value="SIO10545.1"/>
    <property type="molecule type" value="Genomic_DNA"/>
</dbReference>
<organism evidence="2 3">
    <name type="scientific">Sulfurivirga caldicuralii</name>
    <dbReference type="NCBI Taxonomy" id="364032"/>
    <lineage>
        <taxon>Bacteria</taxon>
        <taxon>Pseudomonadati</taxon>
        <taxon>Pseudomonadota</taxon>
        <taxon>Gammaproteobacteria</taxon>
        <taxon>Thiotrichales</taxon>
        <taxon>Piscirickettsiaceae</taxon>
        <taxon>Sulfurivirga</taxon>
    </lineage>
</organism>
<sequence>MDMNPAAVHDMLYALRDPAGLPFFPWAFWGVGILTFAMHFFAVAVMIGGAGVALYGVRQDNPYWRKLGYAMADVSKIAVSVAIVLGVAPLLAVQVYYDPMWYTSNVLSAYWVITFVLALIVAYSLHYVFYFRNKKREGTPKSLWSLGGALLGYLLVGFIMHSLGYQTLSPEKWLQWYAPNGVVDNSGTKLHDFNVIRYVFFILLSVPVIGTYLMAYATYWSTRKDQDAAYLEFAFTLGRKLAMVGAAITTTLAIVYLATLPEKLHAFQTSLWAALWVIGALLPALVAWRAGKAGYRCGYRPFIVAFVGMLLIAIAREMLRYYAVIPYYNFMDYKVNLDWFTTDVFLFTFLVLGFSTLGYLLTVVWKAGKTEGVYEASPIMHVWARFNIGLMVFWTAVYFLLMTIRSF</sequence>
<reference evidence="2 3" key="1">
    <citation type="submission" date="2016-11" db="EMBL/GenBank/DDBJ databases">
        <authorList>
            <person name="Jaros S."/>
            <person name="Januszkiewicz K."/>
            <person name="Wedrychowicz H."/>
        </authorList>
    </citation>
    <scope>NUCLEOTIDE SEQUENCE [LARGE SCALE GENOMIC DNA]</scope>
    <source>
        <strain evidence="2 3">DSM 17737</strain>
    </source>
</reference>
<dbReference type="STRING" id="364032.SAMN05443662_1478"/>
<gene>
    <name evidence="2" type="ORF">SAMN05443662_1478</name>
</gene>
<keyword evidence="3" id="KW-1185">Reference proteome</keyword>
<feature type="transmembrane region" description="Helical" evidence="1">
    <location>
        <begin position="109"/>
        <end position="131"/>
    </location>
</feature>
<evidence type="ECO:0000313" key="3">
    <source>
        <dbReference type="Proteomes" id="UP000198461"/>
    </source>
</evidence>
<keyword evidence="1" id="KW-1133">Transmembrane helix</keyword>
<feature type="transmembrane region" description="Helical" evidence="1">
    <location>
        <begin position="143"/>
        <end position="163"/>
    </location>
</feature>
<feature type="transmembrane region" description="Helical" evidence="1">
    <location>
        <begin position="344"/>
        <end position="365"/>
    </location>
</feature>
<feature type="transmembrane region" description="Helical" evidence="1">
    <location>
        <begin position="241"/>
        <end position="259"/>
    </location>
</feature>
<keyword evidence="1" id="KW-0472">Membrane</keyword>
<feature type="transmembrane region" description="Helical" evidence="1">
    <location>
        <begin position="271"/>
        <end position="290"/>
    </location>
</feature>
<keyword evidence="1" id="KW-0812">Transmembrane</keyword>
<feature type="transmembrane region" description="Helical" evidence="1">
    <location>
        <begin position="77"/>
        <end position="97"/>
    </location>
</feature>
<dbReference type="RefSeq" id="WP_074201728.1">
    <property type="nucleotide sequence ID" value="NZ_FSRE01000003.1"/>
</dbReference>
<name>A0A1N6GT65_9GAMM</name>